<evidence type="ECO:0000313" key="9">
    <source>
        <dbReference type="Proteomes" id="UP001203852"/>
    </source>
</evidence>
<dbReference type="EMBL" id="MU404353">
    <property type="protein sequence ID" value="KAI1614369.1"/>
    <property type="molecule type" value="Genomic_DNA"/>
</dbReference>
<dbReference type="SUPFAM" id="SSF57701">
    <property type="entry name" value="Zn2/Cys6 DNA-binding domain"/>
    <property type="match status" value="1"/>
</dbReference>
<accession>A0AAN6DXC6</accession>
<feature type="compositionally biased region" description="Polar residues" evidence="6">
    <location>
        <begin position="119"/>
        <end position="144"/>
    </location>
</feature>
<dbReference type="GO" id="GO:0000981">
    <property type="term" value="F:DNA-binding transcription factor activity, RNA polymerase II-specific"/>
    <property type="evidence" value="ECO:0007669"/>
    <property type="project" value="InterPro"/>
</dbReference>
<feature type="compositionally biased region" description="Polar residues" evidence="6">
    <location>
        <begin position="85"/>
        <end position="109"/>
    </location>
</feature>
<sequence length="806" mass="90378">MGTQTNKADLAERSERVVKKRASQACHHCRSRKVKCDLVKSGIPCHNCETDGIECVVIESRRSRKFRLQKRQLSGVVSLPSLLQARSKSASEAPSTQSENDQESIQNAGDRQVKEDATDSPTINHLFGSSPSLHQVNSQNSLSRQIDPAGTASRSSIQRRLSVDLPPYIRPVRPTIRSDDIEFLSRRGALSLPDTELRNQLLRCFILYVYPYMPIVDLEDILGAIDGKEGAPKISLTLFQAIMFAGTAFVDLELLLKSGYSDRRSARGDYFQKVKLLYDFDWDVDRIPLIQSLLLGNYWYVSENDQKDPWHWLGVCISLATSIGVNQVVTYSKKDSKTCRLWRRLWWTCVLRDRIISASMRRPMRLKDEEINLSPLTLYDFETQPITTDIPALRDCPFITDTGIRKNLAQICIANIGICLCIGRIMKSLYHLRVFGGSTAEATMLYKPRMSQIDHEQISILQDDLDHWCKVLPNSCLLLSTVSSNVHDKSTEDVLFLHKAFLRMTYLMAVETLNRPQVLLGTTSTVSASMANGAVEQIAETTQWLQERNLVKFLQPLAVSFMLFSLASFLVDIKTKGKDSRDFQSQQFHNCIRALWQLRETWPIADSASFLVGQMISKSQVDGISTSVILPAPISSNALPSIPPPTEKDLSVKQPSHFQYGNVNHEDESASYPPLNLLAPTQTQTDPTTVIAPMLTQVADPTIFDPSNFAWQDFGGSEIENPFGSIIQGQALQMDFAFQEFEGLGDFQNNFLGFGPSPNDDFDPRAPDLSYPPSGQVQPGLTAVWNQDPTLQNTYIDPSFHPSQPG</sequence>
<protein>
    <submittedName>
        <fullName evidence="8">Fungal-specific transcription factor domain-containing protein</fullName>
    </submittedName>
</protein>
<comment type="caution">
    <text evidence="8">The sequence shown here is derived from an EMBL/GenBank/DDBJ whole genome shotgun (WGS) entry which is preliminary data.</text>
</comment>
<evidence type="ECO:0000313" key="8">
    <source>
        <dbReference type="EMBL" id="KAI1614369.1"/>
    </source>
</evidence>
<dbReference type="GO" id="GO:0003677">
    <property type="term" value="F:DNA binding"/>
    <property type="evidence" value="ECO:0007669"/>
    <property type="project" value="UniProtKB-KW"/>
</dbReference>
<dbReference type="SMART" id="SM00906">
    <property type="entry name" value="Fungal_trans"/>
    <property type="match status" value="1"/>
</dbReference>
<dbReference type="CDD" id="cd12148">
    <property type="entry name" value="fungal_TF_MHR"/>
    <property type="match status" value="1"/>
</dbReference>
<evidence type="ECO:0000259" key="7">
    <source>
        <dbReference type="PROSITE" id="PS50048"/>
    </source>
</evidence>
<dbReference type="Proteomes" id="UP001203852">
    <property type="component" value="Unassembled WGS sequence"/>
</dbReference>
<proteinExistence type="predicted"/>
<dbReference type="PROSITE" id="PS00463">
    <property type="entry name" value="ZN2_CY6_FUNGAL_1"/>
    <property type="match status" value="1"/>
</dbReference>
<evidence type="ECO:0000256" key="3">
    <source>
        <dbReference type="ARBA" id="ARBA00023125"/>
    </source>
</evidence>
<evidence type="ECO:0000256" key="5">
    <source>
        <dbReference type="ARBA" id="ARBA00023242"/>
    </source>
</evidence>
<dbReference type="GO" id="GO:0006351">
    <property type="term" value="P:DNA-templated transcription"/>
    <property type="evidence" value="ECO:0007669"/>
    <property type="project" value="InterPro"/>
</dbReference>
<dbReference type="PROSITE" id="PS50048">
    <property type="entry name" value="ZN2_CY6_FUNGAL_2"/>
    <property type="match status" value="1"/>
</dbReference>
<gene>
    <name evidence="8" type="ORF">EDD36DRAFT_464209</name>
</gene>
<dbReference type="GO" id="GO:0008270">
    <property type="term" value="F:zinc ion binding"/>
    <property type="evidence" value="ECO:0007669"/>
    <property type="project" value="InterPro"/>
</dbReference>
<dbReference type="InterPro" id="IPR036864">
    <property type="entry name" value="Zn2-C6_fun-type_DNA-bd_sf"/>
</dbReference>
<dbReference type="PANTHER" id="PTHR47425:SF3">
    <property type="entry name" value="ZN(II)2CYS6 TRANSCRIPTION FACTOR (EUROFUNG)"/>
    <property type="match status" value="1"/>
</dbReference>
<feature type="region of interest" description="Disordered" evidence="6">
    <location>
        <begin position="756"/>
        <end position="778"/>
    </location>
</feature>
<keyword evidence="3" id="KW-0238">DNA-binding</keyword>
<keyword evidence="4" id="KW-0804">Transcription</keyword>
<reference evidence="8" key="1">
    <citation type="journal article" date="2022" name="bioRxiv">
        <title>Deciphering the potential niche of two novel black yeast fungi from a biological soil crust based on their genomes, phenotypes, and melanin regulation.</title>
        <authorList>
            <consortium name="DOE Joint Genome Institute"/>
            <person name="Carr E.C."/>
            <person name="Barton Q."/>
            <person name="Grambo S."/>
            <person name="Sullivan M."/>
            <person name="Renfro C.M."/>
            <person name="Kuo A."/>
            <person name="Pangilinan J."/>
            <person name="Lipzen A."/>
            <person name="Keymanesh K."/>
            <person name="Savage E."/>
            <person name="Barry K."/>
            <person name="Grigoriev I.V."/>
            <person name="Riekhof W.R."/>
            <person name="Harris S.S."/>
        </authorList>
    </citation>
    <scope>NUCLEOTIDE SEQUENCE</scope>
    <source>
        <strain evidence="8">JF 03-4F</strain>
    </source>
</reference>
<name>A0AAN6DXC6_9EURO</name>
<keyword evidence="5" id="KW-0539">Nucleus</keyword>
<dbReference type="Pfam" id="PF04082">
    <property type="entry name" value="Fungal_trans"/>
    <property type="match status" value="1"/>
</dbReference>
<evidence type="ECO:0000256" key="2">
    <source>
        <dbReference type="ARBA" id="ARBA00023015"/>
    </source>
</evidence>
<dbReference type="CDD" id="cd00067">
    <property type="entry name" value="GAL4"/>
    <property type="match status" value="1"/>
</dbReference>
<dbReference type="InterPro" id="IPR052761">
    <property type="entry name" value="Fungal_Detox/Toxin_TFs"/>
</dbReference>
<dbReference type="InterPro" id="IPR001138">
    <property type="entry name" value="Zn2Cys6_DnaBD"/>
</dbReference>
<dbReference type="SMART" id="SM00066">
    <property type="entry name" value="GAL4"/>
    <property type="match status" value="1"/>
</dbReference>
<dbReference type="Gene3D" id="4.10.240.10">
    <property type="entry name" value="Zn(2)-C6 fungal-type DNA-binding domain"/>
    <property type="match status" value="1"/>
</dbReference>
<evidence type="ECO:0000256" key="6">
    <source>
        <dbReference type="SAM" id="MobiDB-lite"/>
    </source>
</evidence>
<dbReference type="PANTHER" id="PTHR47425">
    <property type="entry name" value="FARB-RELATED"/>
    <property type="match status" value="1"/>
</dbReference>
<evidence type="ECO:0000256" key="1">
    <source>
        <dbReference type="ARBA" id="ARBA00022723"/>
    </source>
</evidence>
<keyword evidence="9" id="KW-1185">Reference proteome</keyword>
<dbReference type="AlphaFoldDB" id="A0AAN6DXC6"/>
<keyword evidence="2" id="KW-0805">Transcription regulation</keyword>
<feature type="region of interest" description="Disordered" evidence="6">
    <location>
        <begin position="85"/>
        <end position="157"/>
    </location>
</feature>
<keyword evidence="1" id="KW-0479">Metal-binding</keyword>
<organism evidence="8 9">
    <name type="scientific">Exophiala viscosa</name>
    <dbReference type="NCBI Taxonomy" id="2486360"/>
    <lineage>
        <taxon>Eukaryota</taxon>
        <taxon>Fungi</taxon>
        <taxon>Dikarya</taxon>
        <taxon>Ascomycota</taxon>
        <taxon>Pezizomycotina</taxon>
        <taxon>Eurotiomycetes</taxon>
        <taxon>Chaetothyriomycetidae</taxon>
        <taxon>Chaetothyriales</taxon>
        <taxon>Herpotrichiellaceae</taxon>
        <taxon>Exophiala</taxon>
    </lineage>
</organism>
<feature type="domain" description="Zn(2)-C6 fungal-type" evidence="7">
    <location>
        <begin position="25"/>
        <end position="57"/>
    </location>
</feature>
<dbReference type="InterPro" id="IPR007219">
    <property type="entry name" value="XnlR_reg_dom"/>
</dbReference>
<evidence type="ECO:0000256" key="4">
    <source>
        <dbReference type="ARBA" id="ARBA00023163"/>
    </source>
</evidence>
<dbReference type="Pfam" id="PF00172">
    <property type="entry name" value="Zn_clus"/>
    <property type="match status" value="1"/>
</dbReference>